<dbReference type="InterPro" id="IPR050793">
    <property type="entry name" value="CMP-NeuNAc_synthase"/>
</dbReference>
<dbReference type="InterPro" id="IPR003329">
    <property type="entry name" value="Cytidylyl_trans"/>
</dbReference>
<dbReference type="EMBL" id="FXWH01000001">
    <property type="protein sequence ID" value="SMQ62322.1"/>
    <property type="molecule type" value="Genomic_DNA"/>
</dbReference>
<organism evidence="1 2">
    <name type="scientific">Pseudidiomarina planktonica</name>
    <dbReference type="NCBI Taxonomy" id="1323738"/>
    <lineage>
        <taxon>Bacteria</taxon>
        <taxon>Pseudomonadati</taxon>
        <taxon>Pseudomonadota</taxon>
        <taxon>Gammaproteobacteria</taxon>
        <taxon>Alteromonadales</taxon>
        <taxon>Idiomarinaceae</taxon>
        <taxon>Pseudidiomarina</taxon>
    </lineage>
</organism>
<keyword evidence="1" id="KW-0548">Nucleotidyltransferase</keyword>
<protein>
    <submittedName>
        <fullName evidence="1">N-acylneuraminate cytidylyltransferase</fullName>
    </submittedName>
</protein>
<dbReference type="PANTHER" id="PTHR21485">
    <property type="entry name" value="HAD SUPERFAMILY MEMBERS CMAS AND KDSC"/>
    <property type="match status" value="1"/>
</dbReference>
<dbReference type="OrthoDB" id="9805604at2"/>
<dbReference type="PANTHER" id="PTHR21485:SF6">
    <property type="entry name" value="N-ACYLNEURAMINATE CYTIDYLYLTRANSFERASE-RELATED"/>
    <property type="match status" value="1"/>
</dbReference>
<reference evidence="2" key="1">
    <citation type="submission" date="2017-04" db="EMBL/GenBank/DDBJ databases">
        <authorList>
            <person name="Varghese N."/>
            <person name="Submissions S."/>
        </authorList>
    </citation>
    <scope>NUCLEOTIDE SEQUENCE [LARGE SCALE GENOMIC DNA]</scope>
</reference>
<dbReference type="RefSeq" id="WP_086433854.1">
    <property type="nucleotide sequence ID" value="NZ_FXWH01000001.1"/>
</dbReference>
<dbReference type="Proteomes" id="UP000194450">
    <property type="component" value="Unassembled WGS sequence"/>
</dbReference>
<dbReference type="GO" id="GO:0008781">
    <property type="term" value="F:N-acylneuraminate cytidylyltransferase activity"/>
    <property type="evidence" value="ECO:0007669"/>
    <property type="project" value="TreeGrafter"/>
</dbReference>
<dbReference type="InterPro" id="IPR020039">
    <property type="entry name" value="PseF"/>
</dbReference>
<keyword evidence="1" id="KW-0808">Transferase</keyword>
<accession>A0A1Y6EP83</accession>
<dbReference type="CDD" id="cd02513">
    <property type="entry name" value="CMP-NeuAc_Synthase"/>
    <property type="match status" value="1"/>
</dbReference>
<evidence type="ECO:0000313" key="1">
    <source>
        <dbReference type="EMBL" id="SMQ62322.1"/>
    </source>
</evidence>
<dbReference type="AlphaFoldDB" id="A0A1Y6EP83"/>
<name>A0A1Y6EP83_9GAMM</name>
<dbReference type="SUPFAM" id="SSF53448">
    <property type="entry name" value="Nucleotide-diphospho-sugar transferases"/>
    <property type="match status" value="1"/>
</dbReference>
<proteinExistence type="predicted"/>
<dbReference type="Pfam" id="PF02348">
    <property type="entry name" value="CTP_transf_3"/>
    <property type="match status" value="1"/>
</dbReference>
<dbReference type="InterPro" id="IPR029044">
    <property type="entry name" value="Nucleotide-diphossugar_trans"/>
</dbReference>
<keyword evidence="2" id="KW-1185">Reference proteome</keyword>
<evidence type="ECO:0000313" key="2">
    <source>
        <dbReference type="Proteomes" id="UP000194450"/>
    </source>
</evidence>
<dbReference type="Gene3D" id="3.90.550.10">
    <property type="entry name" value="Spore Coat Polysaccharide Biosynthesis Protein SpsA, Chain A"/>
    <property type="match status" value="1"/>
</dbReference>
<gene>
    <name evidence="1" type="ORF">SAMN06297229_0691</name>
</gene>
<dbReference type="NCBIfam" id="TIGR03584">
    <property type="entry name" value="PseF"/>
    <property type="match status" value="1"/>
</dbReference>
<sequence>MRVAIIPARGGSQRIPRKNIKLFAGKPMLAHSIATAQQSGVFDRILVSTDDEEIAAVAREYGAEVPFLRPAELADAYTGTSAVVRHAIEYLKIQEVMPEYVCCLYATAPLLLAGDLQAGLHSLENSTSEYVFSATSYGFPIQRALYKDEQEQVHMFAPEHRSTRSQDLIEAYHDAGQFYWGRASAFLNEKPVFAQHSRMHILPRHRVQDIDTPEDWQRAELLYQLLQLG</sequence>